<dbReference type="InterPro" id="IPR051231">
    <property type="entry name" value="SOSS-B"/>
</dbReference>
<reference evidence="2 3" key="1">
    <citation type="journal article" date="2019" name="Gigascience">
        <title>Whole-genome sequence of the oriental lung fluke Paragonimus westermani.</title>
        <authorList>
            <person name="Oey H."/>
            <person name="Zakrzewski M."/>
            <person name="Narain K."/>
            <person name="Devi K.R."/>
            <person name="Agatsuma T."/>
            <person name="Nawaratna S."/>
            <person name="Gobert G.N."/>
            <person name="Jones M.K."/>
            <person name="Ragan M.A."/>
            <person name="McManus D.P."/>
            <person name="Krause L."/>
        </authorList>
    </citation>
    <scope>NUCLEOTIDE SEQUENCE [LARGE SCALE GENOMIC DNA]</scope>
    <source>
        <strain evidence="2 3">IND2009</strain>
    </source>
</reference>
<dbReference type="GO" id="GO:0044818">
    <property type="term" value="P:mitotic G2/M transition checkpoint"/>
    <property type="evidence" value="ECO:0007669"/>
    <property type="project" value="TreeGrafter"/>
</dbReference>
<dbReference type="EMBL" id="QNGE01006512">
    <property type="protein sequence ID" value="KAA3671410.1"/>
    <property type="molecule type" value="Genomic_DNA"/>
</dbReference>
<dbReference type="Pfam" id="PF20867">
    <property type="entry name" value="UVSSA_N"/>
    <property type="match status" value="1"/>
</dbReference>
<comment type="caution">
    <text evidence="2">The sequence shown here is derived from an EMBL/GenBank/DDBJ whole genome shotgun (WGS) entry which is preliminary data.</text>
</comment>
<dbReference type="SUPFAM" id="SSF50249">
    <property type="entry name" value="Nucleic acid-binding proteins"/>
    <property type="match status" value="1"/>
</dbReference>
<dbReference type="PANTHER" id="PTHR13356:SF0">
    <property type="entry name" value="SOSS COMPLEX SUBUNIT B HOMOLOG"/>
    <property type="match status" value="1"/>
</dbReference>
<dbReference type="Proteomes" id="UP000324629">
    <property type="component" value="Unassembled WGS sequence"/>
</dbReference>
<name>A0A5J4N7R6_9TREM</name>
<accession>A0A5J4N7R6</accession>
<keyword evidence="3" id="KW-1185">Reference proteome</keyword>
<dbReference type="PANTHER" id="PTHR13356">
    <property type="entry name" value="OB FOLD NUCLEIC ACID BINDING PROTEIN-RELATED"/>
    <property type="match status" value="1"/>
</dbReference>
<sequence length="618" mass="69661">GFHIEYAMADPKEQPSYFLKDLKPNQKRVNCIFIVLELGSITRTKDGNEVRTAKVADRTGTINLSVWNENCSLISPCDVLQLTQGNTTVRGGCLTLNVGRYGQLIKMGDQDVSIVAHLCRLLLVQLQKDHAQVRLSVISLFANLAEPVFIASRGSQSVELDVVLSVCTAMRDRLLINMQEWASLALGVGLDARPLPKPVEVAAQLQQRFLNLLLDWEAEFQDGRFRLDTHSTLSSGLSALGSLDTSWRPSMLARGQFRNFLSYLRCSSSSGQSRSISAGAELIRVRELFCRLSDTRAREQQRVRSQRELRLRSLQNRLRKCLGHVNDVAERIEENLTALTSLLELLVPDPFLSDSSVRESDVSCGADGEIGKKPAADDGVWHSRAHGRLFGSTSGLGFGAREIVLRFPCVSNVKDPAFAHICIPITRTDDVRVLEDSAREHANIARKKHKPMLLNWLKQFRSADSSPVDAHLRDQMNSLLPRIRAWLYRADRLTHLFFDRLVFVDPTGDHCPSDYASVDCEKREFKKKAQPKEPAANEVRGLPLPTEPERSCKVNYMGSTTRQLFERIKEHRPIRLSKSWIKRINNSIHANLVDTGQQAATNPLNYQRVYICVCYRYS</sequence>
<evidence type="ECO:0000256" key="1">
    <source>
        <dbReference type="ARBA" id="ARBA00023125"/>
    </source>
</evidence>
<evidence type="ECO:0000313" key="2">
    <source>
        <dbReference type="EMBL" id="KAA3671410.1"/>
    </source>
</evidence>
<evidence type="ECO:0008006" key="4">
    <source>
        <dbReference type="Google" id="ProtNLM"/>
    </source>
</evidence>
<dbReference type="InterPro" id="IPR012340">
    <property type="entry name" value="NA-bd_OB-fold"/>
</dbReference>
<dbReference type="GO" id="GO:0003677">
    <property type="term" value="F:DNA binding"/>
    <property type="evidence" value="ECO:0007669"/>
    <property type="project" value="UniProtKB-KW"/>
</dbReference>
<gene>
    <name evidence="2" type="ORF">DEA37_0013081</name>
</gene>
<dbReference type="GO" id="GO:0070876">
    <property type="term" value="C:SOSS complex"/>
    <property type="evidence" value="ECO:0007669"/>
    <property type="project" value="TreeGrafter"/>
</dbReference>
<protein>
    <recommendedName>
        <fullName evidence="4">Replication factor A1</fullName>
    </recommendedName>
</protein>
<proteinExistence type="predicted"/>
<dbReference type="GO" id="GO:0000724">
    <property type="term" value="P:double-strand break repair via homologous recombination"/>
    <property type="evidence" value="ECO:0007669"/>
    <property type="project" value="TreeGrafter"/>
</dbReference>
<dbReference type="InterPro" id="IPR049408">
    <property type="entry name" value="UVSSA_N_a-solenoid_rpt"/>
</dbReference>
<dbReference type="AlphaFoldDB" id="A0A5J4N7R6"/>
<dbReference type="GO" id="GO:0010212">
    <property type="term" value="P:response to ionizing radiation"/>
    <property type="evidence" value="ECO:0007669"/>
    <property type="project" value="TreeGrafter"/>
</dbReference>
<keyword evidence="1" id="KW-0238">DNA-binding</keyword>
<evidence type="ECO:0000313" key="3">
    <source>
        <dbReference type="Proteomes" id="UP000324629"/>
    </source>
</evidence>
<dbReference type="Gene3D" id="2.40.50.140">
    <property type="entry name" value="Nucleic acid-binding proteins"/>
    <property type="match status" value="1"/>
</dbReference>
<dbReference type="CDD" id="cd04491">
    <property type="entry name" value="SoSSB_OBF"/>
    <property type="match status" value="1"/>
</dbReference>
<organism evidence="2 3">
    <name type="scientific">Paragonimus westermani</name>
    <dbReference type="NCBI Taxonomy" id="34504"/>
    <lineage>
        <taxon>Eukaryota</taxon>
        <taxon>Metazoa</taxon>
        <taxon>Spiralia</taxon>
        <taxon>Lophotrochozoa</taxon>
        <taxon>Platyhelminthes</taxon>
        <taxon>Trematoda</taxon>
        <taxon>Digenea</taxon>
        <taxon>Plagiorchiida</taxon>
        <taxon>Troglotremata</taxon>
        <taxon>Troglotrematidae</taxon>
        <taxon>Paragonimus</taxon>
    </lineage>
</organism>
<feature type="non-terminal residue" evidence="2">
    <location>
        <position position="1"/>
    </location>
</feature>